<dbReference type="EMBL" id="QFYS01000007">
    <property type="protein sequence ID" value="RAK63715.1"/>
    <property type="molecule type" value="Genomic_DNA"/>
</dbReference>
<comment type="caution">
    <text evidence="2">The sequence shown here is derived from an EMBL/GenBank/DDBJ whole genome shotgun (WGS) entry which is preliminary data.</text>
</comment>
<accession>A0A328BAI9</accession>
<keyword evidence="1" id="KW-0732">Signal</keyword>
<dbReference type="PANTHER" id="PTHR33361:SF2">
    <property type="entry name" value="DUF885 DOMAIN-CONTAINING PROTEIN"/>
    <property type="match status" value="1"/>
</dbReference>
<feature type="chain" id="PRO_5016392847" evidence="1">
    <location>
        <begin position="22"/>
        <end position="600"/>
    </location>
</feature>
<evidence type="ECO:0000313" key="2">
    <source>
        <dbReference type="EMBL" id="RAK63715.1"/>
    </source>
</evidence>
<sequence>MDRRTFLATVGALALAPAARAATPEDAKLRGVFDRIFEDNLARSPEALTRLGLDKGERAAAKSKLDSASIQSLDEDKALTLKHLADLKTVDRGRLSPGEQPNYDAVLFTLEGEAAAGKRYAYGYQGAGQPYVLSQLTGAYQDIPDFLGSQHGIETKADADAYLDRLVAFGVVMDEETARVRRDRSLGVVPPAFVLERTLAQMTALRASAPAASPLTTQLTDRVQAKGIEGNYAAAAERAVAAYVYPALDRQIALVRELQPEAKHDAGVWRLPDGETYYRDALRNFTTTNLSPKEIHQMGLEQAKALGARADAILKGQGLTRGTVGERIAALFADPKHHYANTDQAKEELIADLNKLVAEIRPRLPEMFGALPKADVEIRRVPKFIEAGAPGGYYNRPALDGSRPGIYWINLRDSAENPRWTLKTLTYHEAIPGHHMQRSLQQEADLPMLRRTAGFPAFAEGWALYSEQVALEMGMYRDDPLGELGQIQASLFRAARLVVDTGLHAMKWSREKAIQTMVSIDGSPVSSATTEIERYCVRPGQACAYMVGKLTWLRLRAKAQAALGPSFDIRQFHDAGLLGGAMPLTVLEGVIDRWVATQKA</sequence>
<organism evidence="2 3">
    <name type="scientific">Phenylobacterium kunshanense</name>
    <dbReference type="NCBI Taxonomy" id="1445034"/>
    <lineage>
        <taxon>Bacteria</taxon>
        <taxon>Pseudomonadati</taxon>
        <taxon>Pseudomonadota</taxon>
        <taxon>Alphaproteobacteria</taxon>
        <taxon>Caulobacterales</taxon>
        <taxon>Caulobacteraceae</taxon>
        <taxon>Phenylobacterium</taxon>
    </lineage>
</organism>
<dbReference type="OrthoDB" id="9763405at2"/>
<name>A0A328BAI9_9CAUL</name>
<protein>
    <submittedName>
        <fullName evidence="2">DUF885 domain-containing protein</fullName>
    </submittedName>
</protein>
<proteinExistence type="predicted"/>
<gene>
    <name evidence="2" type="ORF">DJ019_15800</name>
</gene>
<dbReference type="PANTHER" id="PTHR33361">
    <property type="entry name" value="GLR0591 PROTEIN"/>
    <property type="match status" value="1"/>
</dbReference>
<dbReference type="Proteomes" id="UP000249524">
    <property type="component" value="Unassembled WGS sequence"/>
</dbReference>
<dbReference type="Pfam" id="PF05960">
    <property type="entry name" value="DUF885"/>
    <property type="match status" value="1"/>
</dbReference>
<reference evidence="2 3" key="1">
    <citation type="submission" date="2018-05" db="EMBL/GenBank/DDBJ databases">
        <authorList>
            <person name="Lanie J.A."/>
            <person name="Ng W.-L."/>
            <person name="Kazmierczak K.M."/>
            <person name="Andrzejewski T.M."/>
            <person name="Davidsen T.M."/>
            <person name="Wayne K.J."/>
            <person name="Tettelin H."/>
            <person name="Glass J.I."/>
            <person name="Rusch D."/>
            <person name="Podicherti R."/>
            <person name="Tsui H.-C.T."/>
            <person name="Winkler M.E."/>
        </authorList>
    </citation>
    <scope>NUCLEOTIDE SEQUENCE [LARGE SCALE GENOMIC DNA]</scope>
    <source>
        <strain evidence="2 3">BUT-10</strain>
    </source>
</reference>
<evidence type="ECO:0000313" key="3">
    <source>
        <dbReference type="Proteomes" id="UP000249524"/>
    </source>
</evidence>
<dbReference type="InterPro" id="IPR010281">
    <property type="entry name" value="DUF885"/>
</dbReference>
<keyword evidence="3" id="KW-1185">Reference proteome</keyword>
<dbReference type="RefSeq" id="WP_111277025.1">
    <property type="nucleotide sequence ID" value="NZ_QFYS01000007.1"/>
</dbReference>
<evidence type="ECO:0000256" key="1">
    <source>
        <dbReference type="SAM" id="SignalP"/>
    </source>
</evidence>
<feature type="signal peptide" evidence="1">
    <location>
        <begin position="1"/>
        <end position="21"/>
    </location>
</feature>
<dbReference type="AlphaFoldDB" id="A0A328BAI9"/>